<dbReference type="PANTHER" id="PTHR42789">
    <property type="entry name" value="D-ISOMER SPECIFIC 2-HYDROXYACID DEHYDROGENASE FAMILY PROTEIN (AFU_ORTHOLOGUE AFUA_6G10090)"/>
    <property type="match status" value="1"/>
</dbReference>
<evidence type="ECO:0000256" key="5">
    <source>
        <dbReference type="RuleBase" id="RU003719"/>
    </source>
</evidence>
<dbReference type="GO" id="GO:0051287">
    <property type="term" value="F:NAD binding"/>
    <property type="evidence" value="ECO:0007669"/>
    <property type="project" value="InterPro"/>
</dbReference>
<dbReference type="Pfam" id="PF00389">
    <property type="entry name" value="2-Hacid_dh"/>
    <property type="match status" value="1"/>
</dbReference>
<name>A0A8K0X4L8_9PEZI</name>
<organism evidence="8 9">
    <name type="scientific">Plectosphaerella cucumerina</name>
    <dbReference type="NCBI Taxonomy" id="40658"/>
    <lineage>
        <taxon>Eukaryota</taxon>
        <taxon>Fungi</taxon>
        <taxon>Dikarya</taxon>
        <taxon>Ascomycota</taxon>
        <taxon>Pezizomycotina</taxon>
        <taxon>Sordariomycetes</taxon>
        <taxon>Hypocreomycetidae</taxon>
        <taxon>Glomerellales</taxon>
        <taxon>Plectosphaerellaceae</taxon>
        <taxon>Plectosphaerella</taxon>
    </lineage>
</organism>
<evidence type="ECO:0000259" key="6">
    <source>
        <dbReference type="Pfam" id="PF00389"/>
    </source>
</evidence>
<protein>
    <submittedName>
        <fullName evidence="8">D-isomer specific 2-hydroxyacid dehydrogenase</fullName>
    </submittedName>
</protein>
<gene>
    <name evidence="8" type="ORF">B0T11DRAFT_85616</name>
</gene>
<dbReference type="PROSITE" id="PS00065">
    <property type="entry name" value="D_2_HYDROXYACID_DH_1"/>
    <property type="match status" value="1"/>
</dbReference>
<dbReference type="GO" id="GO:0016616">
    <property type="term" value="F:oxidoreductase activity, acting on the CH-OH group of donors, NAD or NADP as acceptor"/>
    <property type="evidence" value="ECO:0007669"/>
    <property type="project" value="InterPro"/>
</dbReference>
<reference evidence="8" key="1">
    <citation type="journal article" date="2021" name="Nat. Commun.">
        <title>Genetic determinants of endophytism in the Arabidopsis root mycobiome.</title>
        <authorList>
            <person name="Mesny F."/>
            <person name="Miyauchi S."/>
            <person name="Thiergart T."/>
            <person name="Pickel B."/>
            <person name="Atanasova L."/>
            <person name="Karlsson M."/>
            <person name="Huettel B."/>
            <person name="Barry K.W."/>
            <person name="Haridas S."/>
            <person name="Chen C."/>
            <person name="Bauer D."/>
            <person name="Andreopoulos W."/>
            <person name="Pangilinan J."/>
            <person name="LaButti K."/>
            <person name="Riley R."/>
            <person name="Lipzen A."/>
            <person name="Clum A."/>
            <person name="Drula E."/>
            <person name="Henrissat B."/>
            <person name="Kohler A."/>
            <person name="Grigoriev I.V."/>
            <person name="Martin F.M."/>
            <person name="Hacquard S."/>
        </authorList>
    </citation>
    <scope>NUCLEOTIDE SEQUENCE</scope>
    <source>
        <strain evidence="8">MPI-CAGE-AT-0016</strain>
    </source>
</reference>
<dbReference type="SUPFAM" id="SSF51735">
    <property type="entry name" value="NAD(P)-binding Rossmann-fold domains"/>
    <property type="match status" value="1"/>
</dbReference>
<dbReference type="EMBL" id="JAGPXD010000003">
    <property type="protein sequence ID" value="KAH7362563.1"/>
    <property type="molecule type" value="Genomic_DNA"/>
</dbReference>
<evidence type="ECO:0000313" key="9">
    <source>
        <dbReference type="Proteomes" id="UP000813385"/>
    </source>
</evidence>
<accession>A0A8K0X4L8</accession>
<dbReference type="InterPro" id="IPR050857">
    <property type="entry name" value="D-2-hydroxyacid_DH"/>
</dbReference>
<dbReference type="InterPro" id="IPR006140">
    <property type="entry name" value="D-isomer_DH_NAD-bd"/>
</dbReference>
<dbReference type="GO" id="GO:0008652">
    <property type="term" value="P:amino acid biosynthetic process"/>
    <property type="evidence" value="ECO:0007669"/>
    <property type="project" value="UniProtKB-KW"/>
</dbReference>
<dbReference type="Proteomes" id="UP000813385">
    <property type="component" value="Unassembled WGS sequence"/>
</dbReference>
<dbReference type="PANTHER" id="PTHR42789:SF1">
    <property type="entry name" value="D-ISOMER SPECIFIC 2-HYDROXYACID DEHYDROGENASE FAMILY PROTEIN (AFU_ORTHOLOGUE AFUA_6G10090)"/>
    <property type="match status" value="1"/>
</dbReference>
<sequence>MAPSRITDSPVNELVEDNTKPTIYLLDDFHPAVHAYCEEHFNTIDKSHPAHKNWRQGEYLLVRSSRLTAEDIKSCPNLRAIGKQGVGIEKIDAEACAARGIPILNTPGVNAQAVAEVVLALTMTVARQIGTIVGKHSHGILVPKEKCSGLLLHRKTIGILGMGNIGKAVARIFRGAFDAEIIAYDPFLPSGAWEEIPHVRAESVDQVLVASDMITVHMPLTPRTANLIGYAEMQRMKNTAILINTARGGIINEKDLERALSERLIWGAGLDCHEQEPPSKERYGGLWDLGVASTPHIGAATGETQMQTGLTAATKLFEFATSAV</sequence>
<proteinExistence type="inferred from homology"/>
<dbReference type="InterPro" id="IPR029753">
    <property type="entry name" value="D-isomer_DH_CS"/>
</dbReference>
<dbReference type="PROSITE" id="PS00671">
    <property type="entry name" value="D_2_HYDROXYACID_DH_3"/>
    <property type="match status" value="1"/>
</dbReference>
<dbReference type="AlphaFoldDB" id="A0A8K0X4L8"/>
<dbReference type="Gene3D" id="3.40.50.720">
    <property type="entry name" value="NAD(P)-binding Rossmann-like Domain"/>
    <property type="match status" value="2"/>
</dbReference>
<keyword evidence="4" id="KW-0520">NAD</keyword>
<feature type="domain" description="D-isomer specific 2-hydroxyacid dehydrogenase catalytic" evidence="6">
    <location>
        <begin position="25"/>
        <end position="320"/>
    </location>
</feature>
<feature type="domain" description="D-isomer specific 2-hydroxyacid dehydrogenase NAD-binding" evidence="7">
    <location>
        <begin position="120"/>
        <end position="298"/>
    </location>
</feature>
<dbReference type="InterPro" id="IPR006139">
    <property type="entry name" value="D-isomer_2_OHA_DH_cat_dom"/>
</dbReference>
<keyword evidence="3 5" id="KW-0560">Oxidoreductase</keyword>
<comment type="similarity">
    <text evidence="1 5">Belongs to the D-isomer specific 2-hydroxyacid dehydrogenase family.</text>
</comment>
<dbReference type="OrthoDB" id="298012at2759"/>
<dbReference type="InterPro" id="IPR029752">
    <property type="entry name" value="D-isomer_DH_CS1"/>
</dbReference>
<dbReference type="Pfam" id="PF02826">
    <property type="entry name" value="2-Hacid_dh_C"/>
    <property type="match status" value="1"/>
</dbReference>
<keyword evidence="2" id="KW-0028">Amino-acid biosynthesis</keyword>
<keyword evidence="9" id="KW-1185">Reference proteome</keyword>
<evidence type="ECO:0000259" key="7">
    <source>
        <dbReference type="Pfam" id="PF02826"/>
    </source>
</evidence>
<dbReference type="SUPFAM" id="SSF52283">
    <property type="entry name" value="Formate/glycerate dehydrogenase catalytic domain-like"/>
    <property type="match status" value="1"/>
</dbReference>
<evidence type="ECO:0000256" key="1">
    <source>
        <dbReference type="ARBA" id="ARBA00005854"/>
    </source>
</evidence>
<evidence type="ECO:0000313" key="8">
    <source>
        <dbReference type="EMBL" id="KAH7362563.1"/>
    </source>
</evidence>
<comment type="caution">
    <text evidence="8">The sequence shown here is derived from an EMBL/GenBank/DDBJ whole genome shotgun (WGS) entry which is preliminary data.</text>
</comment>
<dbReference type="InterPro" id="IPR036291">
    <property type="entry name" value="NAD(P)-bd_dom_sf"/>
</dbReference>
<evidence type="ECO:0000256" key="3">
    <source>
        <dbReference type="ARBA" id="ARBA00023002"/>
    </source>
</evidence>
<evidence type="ECO:0000256" key="4">
    <source>
        <dbReference type="ARBA" id="ARBA00023027"/>
    </source>
</evidence>
<evidence type="ECO:0000256" key="2">
    <source>
        <dbReference type="ARBA" id="ARBA00022605"/>
    </source>
</evidence>